<dbReference type="EMBL" id="BPRB01000296">
    <property type="protein sequence ID" value="GJE62244.1"/>
    <property type="molecule type" value="Genomic_DNA"/>
</dbReference>
<evidence type="ECO:0008006" key="3">
    <source>
        <dbReference type="Google" id="ProtNLM"/>
    </source>
</evidence>
<organism evidence="1 2">
    <name type="scientific">Methylobacterium trifolii</name>
    <dbReference type="NCBI Taxonomy" id="1003092"/>
    <lineage>
        <taxon>Bacteria</taxon>
        <taxon>Pseudomonadati</taxon>
        <taxon>Pseudomonadota</taxon>
        <taxon>Alphaproteobacteria</taxon>
        <taxon>Hyphomicrobiales</taxon>
        <taxon>Methylobacteriaceae</taxon>
        <taxon>Methylobacterium</taxon>
    </lineage>
</organism>
<protein>
    <recommendedName>
        <fullName evidence="3">Helix-turn-helix transcriptional regulator</fullName>
    </recommendedName>
</protein>
<dbReference type="RefSeq" id="WP_238184896.1">
    <property type="nucleotide sequence ID" value="NZ_BPRB01000296.1"/>
</dbReference>
<dbReference type="Gene3D" id="3.30.450.40">
    <property type="match status" value="1"/>
</dbReference>
<keyword evidence="2" id="KW-1185">Reference proteome</keyword>
<dbReference type="Proteomes" id="UP001055057">
    <property type="component" value="Unassembled WGS sequence"/>
</dbReference>
<reference evidence="1" key="2">
    <citation type="submission" date="2021-08" db="EMBL/GenBank/DDBJ databases">
        <authorList>
            <person name="Tani A."/>
            <person name="Ola A."/>
            <person name="Ogura Y."/>
            <person name="Katsura K."/>
            <person name="Hayashi T."/>
        </authorList>
    </citation>
    <scope>NUCLEOTIDE SEQUENCE</scope>
    <source>
        <strain evidence="1">DSM 23632</strain>
    </source>
</reference>
<proteinExistence type="predicted"/>
<accession>A0ABQ4U555</accession>
<dbReference type="InterPro" id="IPR029016">
    <property type="entry name" value="GAF-like_dom_sf"/>
</dbReference>
<reference evidence="1" key="1">
    <citation type="journal article" date="2021" name="Front. Microbiol.">
        <title>Comprehensive Comparative Genomics and Phenotyping of Methylobacterium Species.</title>
        <authorList>
            <person name="Alessa O."/>
            <person name="Ogura Y."/>
            <person name="Fujitani Y."/>
            <person name="Takami H."/>
            <person name="Hayashi T."/>
            <person name="Sahin N."/>
            <person name="Tani A."/>
        </authorList>
    </citation>
    <scope>NUCLEOTIDE SEQUENCE</scope>
    <source>
        <strain evidence="1">DSM 23632</strain>
    </source>
</reference>
<evidence type="ECO:0000313" key="2">
    <source>
        <dbReference type="Proteomes" id="UP001055057"/>
    </source>
</evidence>
<comment type="caution">
    <text evidence="1">The sequence shown here is derived from an EMBL/GenBank/DDBJ whole genome shotgun (WGS) entry which is preliminary data.</text>
</comment>
<gene>
    <name evidence="1" type="ORF">MPOCJGCO_4375</name>
</gene>
<dbReference type="SUPFAM" id="SSF55781">
    <property type="entry name" value="GAF domain-like"/>
    <property type="match status" value="1"/>
</dbReference>
<name>A0ABQ4U555_9HYPH</name>
<evidence type="ECO:0000313" key="1">
    <source>
        <dbReference type="EMBL" id="GJE62244.1"/>
    </source>
</evidence>
<sequence length="365" mass="39198">MDDLNDRIIPAIYACITSDAAMHECLRLLTERFGCLSAALVFQDEARAAANVAAGFGVIDAAAQERYHRDFARFDPAPAAMARLALGSATATGRLFDSEDPRYAHFLRDFYHPLGLREAMGGPVARNAGQSGIVAVQRGADRAPFSAQDIATFERLMPHFIQALSLRRAFFELEIAADAMRSAIETVGPGILILGADGRLRQANGAARAILDRRDGLAVDAAGLVSGLSDPASGRFVRLQDVRIGLHVVPRLGGPDDGPGSAAYVLRLSRADGESGSRIVRIYDPDRHWPEAEQTLVLAFGMPRTAARLTVALMNGYDLGSYARREGLSLNTVKFHLKAAFSATATSRQVDLTRHALLAVSDVSA</sequence>